<evidence type="ECO:0000256" key="6">
    <source>
        <dbReference type="ARBA" id="ARBA00023163"/>
    </source>
</evidence>
<evidence type="ECO:0000256" key="2">
    <source>
        <dbReference type="ARBA" id="ARBA00022473"/>
    </source>
</evidence>
<keyword evidence="3" id="KW-0805">Transcription regulation</keyword>
<feature type="compositionally biased region" description="Basic and acidic residues" evidence="11">
    <location>
        <begin position="79"/>
        <end position="95"/>
    </location>
</feature>
<dbReference type="PROSITE" id="PS50071">
    <property type="entry name" value="HOMEOBOX_2"/>
    <property type="match status" value="1"/>
</dbReference>
<dbReference type="PANTHER" id="PTHR45771:SF6">
    <property type="entry name" value="HOMEOTIC PROTEIN SEX COMBS REDUCED"/>
    <property type="match status" value="1"/>
</dbReference>
<accession>A0A7I4YG58</accession>
<keyword evidence="4 8" id="KW-0238">DNA-binding</keyword>
<organism evidence="13 14">
    <name type="scientific">Haemonchus contortus</name>
    <name type="common">Barber pole worm</name>
    <dbReference type="NCBI Taxonomy" id="6289"/>
    <lineage>
        <taxon>Eukaryota</taxon>
        <taxon>Metazoa</taxon>
        <taxon>Ecdysozoa</taxon>
        <taxon>Nematoda</taxon>
        <taxon>Chromadorea</taxon>
        <taxon>Rhabditida</taxon>
        <taxon>Rhabditina</taxon>
        <taxon>Rhabditomorpha</taxon>
        <taxon>Strongyloidea</taxon>
        <taxon>Trichostrongylidae</taxon>
        <taxon>Haemonchus</taxon>
    </lineage>
</organism>
<keyword evidence="13" id="KW-1185">Reference proteome</keyword>
<comment type="subcellular location">
    <subcellularLocation>
        <location evidence="1 8 9">Nucleus</location>
    </subcellularLocation>
</comment>
<evidence type="ECO:0000256" key="5">
    <source>
        <dbReference type="ARBA" id="ARBA00023155"/>
    </source>
</evidence>
<dbReference type="InterPro" id="IPR001827">
    <property type="entry name" value="Homeobox_Antennapedia_CS"/>
</dbReference>
<evidence type="ECO:0000256" key="10">
    <source>
        <dbReference type="RuleBase" id="RU004442"/>
    </source>
</evidence>
<keyword evidence="2" id="KW-0217">Developmental protein</keyword>
<keyword evidence="5 8" id="KW-0371">Homeobox</keyword>
<dbReference type="GO" id="GO:0000978">
    <property type="term" value="F:RNA polymerase II cis-regulatory region sequence-specific DNA binding"/>
    <property type="evidence" value="ECO:0007669"/>
    <property type="project" value="TreeGrafter"/>
</dbReference>
<feature type="DNA-binding region" description="Homeobox" evidence="8">
    <location>
        <begin position="119"/>
        <end position="178"/>
    </location>
</feature>
<dbReference type="GO" id="GO:0045944">
    <property type="term" value="P:positive regulation of transcription by RNA polymerase II"/>
    <property type="evidence" value="ECO:0007669"/>
    <property type="project" value="TreeGrafter"/>
</dbReference>
<proteinExistence type="inferred from homology"/>
<reference evidence="14" key="1">
    <citation type="submission" date="2020-12" db="UniProtKB">
        <authorList>
            <consortium name="WormBaseParasite"/>
        </authorList>
    </citation>
    <scope>IDENTIFICATION</scope>
    <source>
        <strain evidence="14">MHco3</strain>
    </source>
</reference>
<dbReference type="PROSITE" id="PS00032">
    <property type="entry name" value="ANTENNAPEDIA"/>
    <property type="match status" value="1"/>
</dbReference>
<dbReference type="SUPFAM" id="SSF46689">
    <property type="entry name" value="Homeodomain-like"/>
    <property type="match status" value="1"/>
</dbReference>
<keyword evidence="7 8" id="KW-0539">Nucleus</keyword>
<dbReference type="GO" id="GO:0009952">
    <property type="term" value="P:anterior/posterior pattern specification"/>
    <property type="evidence" value="ECO:0007669"/>
    <property type="project" value="TreeGrafter"/>
</dbReference>
<protein>
    <submittedName>
        <fullName evidence="14">Homeobox domain-containing protein</fullName>
    </submittedName>
</protein>
<dbReference type="OrthoDB" id="6159439at2759"/>
<dbReference type="Pfam" id="PF00046">
    <property type="entry name" value="Homeodomain"/>
    <property type="match status" value="1"/>
</dbReference>
<dbReference type="InterPro" id="IPR050609">
    <property type="entry name" value="Antp_homeobox_Deformed_sf"/>
</dbReference>
<feature type="compositionally biased region" description="Polar residues" evidence="11">
    <location>
        <begin position="57"/>
        <end position="78"/>
    </location>
</feature>
<dbReference type="PRINTS" id="PR00024">
    <property type="entry name" value="HOMEOBOX"/>
</dbReference>
<dbReference type="CDD" id="cd00086">
    <property type="entry name" value="homeodomain"/>
    <property type="match status" value="1"/>
</dbReference>
<dbReference type="PRINTS" id="PR00025">
    <property type="entry name" value="ANTENNAPEDIA"/>
</dbReference>
<dbReference type="FunFam" id="1.10.10.60:FF:000398">
    <property type="entry name" value="Homeobox protein lin-39"/>
    <property type="match status" value="1"/>
</dbReference>
<dbReference type="PROSITE" id="PS00027">
    <property type="entry name" value="HOMEOBOX_1"/>
    <property type="match status" value="1"/>
</dbReference>
<dbReference type="OMA" id="VKCAPMT"/>
<dbReference type="InterPro" id="IPR017970">
    <property type="entry name" value="Homeobox_CS"/>
</dbReference>
<dbReference type="GO" id="GO:0048337">
    <property type="term" value="P:positive regulation of mesodermal cell fate specification"/>
    <property type="evidence" value="ECO:0007669"/>
    <property type="project" value="UniProtKB-ARBA"/>
</dbReference>
<evidence type="ECO:0000256" key="9">
    <source>
        <dbReference type="RuleBase" id="RU000682"/>
    </source>
</evidence>
<dbReference type="AlphaFoldDB" id="A0A7I4YG58"/>
<dbReference type="InterPro" id="IPR017995">
    <property type="entry name" value="Homeobox_antennapedia"/>
</dbReference>
<dbReference type="GO" id="GO:0000981">
    <property type="term" value="F:DNA-binding transcription factor activity, RNA polymerase II-specific"/>
    <property type="evidence" value="ECO:0007669"/>
    <property type="project" value="InterPro"/>
</dbReference>
<keyword evidence="6" id="KW-0804">Transcription</keyword>
<evidence type="ECO:0000256" key="4">
    <source>
        <dbReference type="ARBA" id="ARBA00023125"/>
    </source>
</evidence>
<dbReference type="WBParaSite" id="HCON_00087850-00001">
    <property type="protein sequence ID" value="HCON_00087850-00001"/>
    <property type="gene ID" value="HCON_00087850"/>
</dbReference>
<evidence type="ECO:0000313" key="13">
    <source>
        <dbReference type="Proteomes" id="UP000025227"/>
    </source>
</evidence>
<dbReference type="Proteomes" id="UP000025227">
    <property type="component" value="Unplaced"/>
</dbReference>
<feature type="region of interest" description="Disordered" evidence="11">
    <location>
        <begin position="104"/>
        <end position="123"/>
    </location>
</feature>
<dbReference type="GO" id="GO:0005654">
    <property type="term" value="C:nucleoplasm"/>
    <property type="evidence" value="ECO:0007669"/>
    <property type="project" value="TreeGrafter"/>
</dbReference>
<evidence type="ECO:0000256" key="11">
    <source>
        <dbReference type="SAM" id="MobiDB-lite"/>
    </source>
</evidence>
<sequence length="212" mass="24265">PLNELRFVKCAPMTSSEFAGGPAQGLNGLGVFYYDSQTQQSTPSAYFPTQPTAVAPTASFTSQSTQDPSLCYPQQSVDWNKDEKEEKKDGDEEKPGVAAVYPWMTRVHSSSGEGGSRGEKRQRTAYTRNQVLELEKEFHFNKYLTRKRRIEIAHSLMLTERQVKIWFQNRRMKHKKENKDKPITPQMMPFPTGPLPFAHLGFPRNFLLSNQF</sequence>
<evidence type="ECO:0000256" key="8">
    <source>
        <dbReference type="PROSITE-ProRule" id="PRU00108"/>
    </source>
</evidence>
<evidence type="ECO:0000259" key="12">
    <source>
        <dbReference type="PROSITE" id="PS50071"/>
    </source>
</evidence>
<feature type="region of interest" description="Disordered" evidence="11">
    <location>
        <begin position="57"/>
        <end position="98"/>
    </location>
</feature>
<dbReference type="SMART" id="SM00389">
    <property type="entry name" value="HOX"/>
    <property type="match status" value="1"/>
</dbReference>
<dbReference type="Gene3D" id="1.10.10.60">
    <property type="entry name" value="Homeodomain-like"/>
    <property type="match status" value="1"/>
</dbReference>
<comment type="similarity">
    <text evidence="10">Belongs to the Antp homeobox family.</text>
</comment>
<name>A0A7I4YG58_HAECO</name>
<dbReference type="InterPro" id="IPR009057">
    <property type="entry name" value="Homeodomain-like_sf"/>
</dbReference>
<evidence type="ECO:0000256" key="1">
    <source>
        <dbReference type="ARBA" id="ARBA00004123"/>
    </source>
</evidence>
<dbReference type="PANTHER" id="PTHR45771">
    <property type="entry name" value="HOMEOTIC PROTEIN DEFORMED"/>
    <property type="match status" value="1"/>
</dbReference>
<evidence type="ECO:0000256" key="7">
    <source>
        <dbReference type="ARBA" id="ARBA00023242"/>
    </source>
</evidence>
<evidence type="ECO:0000313" key="14">
    <source>
        <dbReference type="WBParaSite" id="HCON_00087850-00001"/>
    </source>
</evidence>
<evidence type="ECO:0000256" key="3">
    <source>
        <dbReference type="ARBA" id="ARBA00023015"/>
    </source>
</evidence>
<dbReference type="InterPro" id="IPR020479">
    <property type="entry name" value="HD_metazoa"/>
</dbReference>
<feature type="domain" description="Homeobox" evidence="12">
    <location>
        <begin position="117"/>
        <end position="177"/>
    </location>
</feature>
<dbReference type="InterPro" id="IPR001356">
    <property type="entry name" value="HD"/>
</dbReference>